<gene>
    <name evidence="2" type="ORF">K7C98_13125</name>
</gene>
<keyword evidence="3" id="KW-1185">Reference proteome</keyword>
<sequence length="340" mass="37274">MFSADLESSPKSHGPRSRSRRPPRTRRARCHGTGGAQRLADRLAREQARLQAHFREVLLELRSRDVTHLGASQRAARERLIEELARYARAGRFPRNHVSRERIPIFIDPHGTRCAMARLIESTGHTALVAEVAARRNFAWIRELAGDAALLAWLDESGLTAAEAGRIQPSYCFVTKALDCFCGQFNDPDNRAVLEGVVVEGTDAALEVRVDAIHGTTEWKVDDTVTPNSVEYDRTLSLGDSVLVTQAGDYLTAAVLEPNQTYEATCSSDVPAISKETAIAGMLAADSEKCGEILEEQSSVWGKSICRDGCGCVTHDSGAGGPLLVSTALLWVLARRRRRR</sequence>
<dbReference type="RefSeq" id="WP_224191972.1">
    <property type="nucleotide sequence ID" value="NZ_JAIRAU010000013.1"/>
</dbReference>
<accession>A0ABS7TPU6</accession>
<organism evidence="2 3">
    <name type="scientific">Nannocystis pusilla</name>
    <dbReference type="NCBI Taxonomy" id="889268"/>
    <lineage>
        <taxon>Bacteria</taxon>
        <taxon>Pseudomonadati</taxon>
        <taxon>Myxococcota</taxon>
        <taxon>Polyangia</taxon>
        <taxon>Nannocystales</taxon>
        <taxon>Nannocystaceae</taxon>
        <taxon>Nannocystis</taxon>
    </lineage>
</organism>
<protein>
    <submittedName>
        <fullName evidence="2">Uncharacterized protein</fullName>
    </submittedName>
</protein>
<dbReference type="InterPro" id="IPR017756">
    <property type="entry name" value="TM_Gly-Cys-Arg_CS"/>
</dbReference>
<dbReference type="EMBL" id="JAIRAU010000013">
    <property type="protein sequence ID" value="MBZ5710201.1"/>
    <property type="molecule type" value="Genomic_DNA"/>
</dbReference>
<reference evidence="2" key="1">
    <citation type="submission" date="2021-08" db="EMBL/GenBank/DDBJ databases">
        <authorList>
            <person name="Stevens D.C."/>
        </authorList>
    </citation>
    <scope>NUCLEOTIDE SEQUENCE</scope>
    <source>
        <strain evidence="2">DSM 53165</strain>
    </source>
</reference>
<proteinExistence type="predicted"/>
<evidence type="ECO:0000313" key="3">
    <source>
        <dbReference type="Proteomes" id="UP001139031"/>
    </source>
</evidence>
<evidence type="ECO:0000256" key="1">
    <source>
        <dbReference type="SAM" id="MobiDB-lite"/>
    </source>
</evidence>
<comment type="caution">
    <text evidence="2">The sequence shown here is derived from an EMBL/GenBank/DDBJ whole genome shotgun (WGS) entry which is preliminary data.</text>
</comment>
<evidence type="ECO:0000313" key="2">
    <source>
        <dbReference type="EMBL" id="MBZ5710201.1"/>
    </source>
</evidence>
<name>A0ABS7TPU6_9BACT</name>
<dbReference type="NCBIfam" id="TIGR03382">
    <property type="entry name" value="GC_trans_RRR"/>
    <property type="match status" value="1"/>
</dbReference>
<feature type="region of interest" description="Disordered" evidence="1">
    <location>
        <begin position="1"/>
        <end position="37"/>
    </location>
</feature>
<feature type="compositionally biased region" description="Basic residues" evidence="1">
    <location>
        <begin position="13"/>
        <end position="30"/>
    </location>
</feature>
<dbReference type="Proteomes" id="UP001139031">
    <property type="component" value="Unassembled WGS sequence"/>
</dbReference>